<gene>
    <name evidence="1" type="ordered locus">BC1003_1092</name>
</gene>
<dbReference type="STRING" id="640512.BC1003_1092"/>
<sequence>MQSVFKHCTQYTQHTQHSQRKCHMHQRRQPLQRAVALVTALTLLCASGVASAAGAMCSAHSPAHRVALVELYSSEGCNSCPPADAWLGQWKNSGSTQSVVPLALHVDYWNSLGWTDRFSQHRFTERQQTLANLAGGHTIYTPEVFVAGRELRSWSQPDSFQSRVGKLIAEPAKADVALVIKPRPGNAAFDVAARFDSATTDKTAPLNAYVAVYENALSSQVGAGENRGATLHHERVARQWIGPVPLVGGTAQIRRDIRLDDAAGTDDHRINAGQAGVVAFVENAATGDVLQVAELSFCP</sequence>
<dbReference type="KEGG" id="bgf:BC1003_1092"/>
<protein>
    <recommendedName>
        <fullName evidence="2">DUF1223 domain-containing protein</fullName>
    </recommendedName>
</protein>
<proteinExistence type="predicted"/>
<dbReference type="Pfam" id="PF06764">
    <property type="entry name" value="DUF1223"/>
    <property type="match status" value="1"/>
</dbReference>
<dbReference type="PANTHER" id="PTHR36057:SF1">
    <property type="entry name" value="LIPOPROTEIN LIPID ATTACHMENT SITE-LIKE PROTEIN, PUTATIVE (DUF1223)-RELATED"/>
    <property type="match status" value="1"/>
</dbReference>
<dbReference type="AlphaFoldDB" id="E1TCV0"/>
<evidence type="ECO:0000313" key="1">
    <source>
        <dbReference type="EMBL" id="ADN57072.1"/>
    </source>
</evidence>
<evidence type="ECO:0008006" key="2">
    <source>
        <dbReference type="Google" id="ProtNLM"/>
    </source>
</evidence>
<dbReference type="PANTHER" id="PTHR36057">
    <property type="match status" value="1"/>
</dbReference>
<accession>E1TCV0</accession>
<name>E1TCV0_BURSG</name>
<reference evidence="1" key="1">
    <citation type="submission" date="2010-09" db="EMBL/GenBank/DDBJ databases">
        <title>Complete sequence of chromosome1 of Burkholderia sp. CCGE1003.</title>
        <authorList>
            <consortium name="US DOE Joint Genome Institute"/>
            <person name="Lucas S."/>
            <person name="Copeland A."/>
            <person name="Lapidus A."/>
            <person name="Cheng J.-F."/>
            <person name="Bruce D."/>
            <person name="Goodwin L."/>
            <person name="Pitluck S."/>
            <person name="Daligault H."/>
            <person name="Davenport K."/>
            <person name="Detter J.C."/>
            <person name="Han C."/>
            <person name="Tapia R."/>
            <person name="Land M."/>
            <person name="Hauser L."/>
            <person name="Jeffries C."/>
            <person name="Kyrpides N."/>
            <person name="Ivanova N."/>
            <person name="Ovchinnikova G."/>
            <person name="Martinez-Romero E."/>
            <person name="Rogel M.A."/>
            <person name="Auchtung J."/>
            <person name="Tiedje J.M."/>
            <person name="Woyke T."/>
        </authorList>
    </citation>
    <scope>NUCLEOTIDE SEQUENCE</scope>
    <source>
        <strain evidence="1">CCGE1003</strain>
    </source>
</reference>
<dbReference type="eggNOG" id="COG5429">
    <property type="taxonomic scope" value="Bacteria"/>
</dbReference>
<organism evidence="1">
    <name type="scientific">Burkholderia sp. (strain CCGE1003)</name>
    <dbReference type="NCBI Taxonomy" id="640512"/>
    <lineage>
        <taxon>Bacteria</taxon>
        <taxon>Pseudomonadati</taxon>
        <taxon>Pseudomonadota</taxon>
        <taxon>Betaproteobacteria</taxon>
        <taxon>Burkholderiales</taxon>
        <taxon>Burkholderiaceae</taxon>
        <taxon>Burkholderia</taxon>
    </lineage>
</organism>
<dbReference type="HOGENOM" id="CLU_065609_1_0_4"/>
<dbReference type="InterPro" id="IPR010634">
    <property type="entry name" value="DUF1223"/>
</dbReference>
<dbReference type="EMBL" id="CP002217">
    <property type="protein sequence ID" value="ADN57072.1"/>
    <property type="molecule type" value="Genomic_DNA"/>
</dbReference>
<dbReference type="SUPFAM" id="SSF52833">
    <property type="entry name" value="Thioredoxin-like"/>
    <property type="match status" value="1"/>
</dbReference>
<dbReference type="InterPro" id="IPR036249">
    <property type="entry name" value="Thioredoxin-like_sf"/>
</dbReference>